<accession>A0AAD9JXX9</accession>
<dbReference type="AlphaFoldDB" id="A0AAD9JXX9"/>
<feature type="domain" description="Sushi" evidence="6">
    <location>
        <begin position="327"/>
        <end position="387"/>
    </location>
</feature>
<comment type="caution">
    <text evidence="7">The sequence shown here is derived from an EMBL/GenBank/DDBJ whole genome shotgun (WGS) entry which is preliminary data.</text>
</comment>
<evidence type="ECO:0000256" key="3">
    <source>
        <dbReference type="ARBA" id="ARBA00023157"/>
    </source>
</evidence>
<feature type="disulfide bond" evidence="5">
    <location>
        <begin position="755"/>
        <end position="798"/>
    </location>
</feature>
<dbReference type="SUPFAM" id="SSF57535">
    <property type="entry name" value="Complement control module/SCR domain"/>
    <property type="match status" value="13"/>
</dbReference>
<feature type="disulfide bond" evidence="5">
    <location>
        <begin position="574"/>
        <end position="617"/>
    </location>
</feature>
<feature type="domain" description="Sushi" evidence="6">
    <location>
        <begin position="115"/>
        <end position="175"/>
    </location>
</feature>
<comment type="caution">
    <text evidence="5">Lacks conserved residue(s) required for the propagation of feature annotation.</text>
</comment>
<dbReference type="SMART" id="SM00032">
    <property type="entry name" value="CCP"/>
    <property type="match status" value="13"/>
</dbReference>
<feature type="disulfide bond" evidence="5">
    <location>
        <begin position="207"/>
        <end position="250"/>
    </location>
</feature>
<evidence type="ECO:0000256" key="4">
    <source>
        <dbReference type="ARBA" id="ARBA00023180"/>
    </source>
</evidence>
<evidence type="ECO:0000259" key="6">
    <source>
        <dbReference type="PROSITE" id="PS50923"/>
    </source>
</evidence>
<dbReference type="EMBL" id="JAODUO010001586">
    <property type="protein sequence ID" value="KAK2161329.1"/>
    <property type="molecule type" value="Genomic_DNA"/>
</dbReference>
<evidence type="ECO:0000313" key="7">
    <source>
        <dbReference type="EMBL" id="KAK2161329.1"/>
    </source>
</evidence>
<dbReference type="PROSITE" id="PS50923">
    <property type="entry name" value="SUSHI"/>
    <property type="match status" value="10"/>
</dbReference>
<dbReference type="InterPro" id="IPR000436">
    <property type="entry name" value="Sushi_SCR_CCP_dom"/>
</dbReference>
<feature type="disulfide bond" evidence="5">
    <location>
        <begin position="451"/>
        <end position="494"/>
    </location>
</feature>
<dbReference type="PANTHER" id="PTHR19325:SF575">
    <property type="entry name" value="LOCOMOTION-RELATED PROTEIN HIKARU GENKI"/>
    <property type="match status" value="1"/>
</dbReference>
<feature type="disulfide bond" evidence="5">
    <location>
        <begin position="390"/>
        <end position="433"/>
    </location>
</feature>
<dbReference type="InterPro" id="IPR035976">
    <property type="entry name" value="Sushi/SCR/CCP_sf"/>
</dbReference>
<feature type="disulfide bond" evidence="5">
    <location>
        <begin position="117"/>
        <end position="160"/>
    </location>
</feature>
<gene>
    <name evidence="7" type="ORF">NP493_1586g00011</name>
</gene>
<feature type="disulfide bond" evidence="5">
    <location>
        <begin position="329"/>
        <end position="372"/>
    </location>
</feature>
<evidence type="ECO:0000313" key="8">
    <source>
        <dbReference type="Proteomes" id="UP001209878"/>
    </source>
</evidence>
<feature type="disulfide bond" evidence="5">
    <location>
        <begin position="268"/>
        <end position="311"/>
    </location>
</feature>
<feature type="domain" description="Sushi" evidence="6">
    <location>
        <begin position="54"/>
        <end position="114"/>
    </location>
</feature>
<keyword evidence="1 5" id="KW-0768">Sushi</keyword>
<dbReference type="CDD" id="cd00033">
    <property type="entry name" value="CCP"/>
    <property type="match status" value="9"/>
</dbReference>
<feature type="disulfide bond" evidence="5">
    <location>
        <begin position="512"/>
        <end position="555"/>
    </location>
</feature>
<feature type="disulfide bond" evidence="5">
    <location>
        <begin position="56"/>
        <end position="99"/>
    </location>
</feature>
<keyword evidence="8" id="KW-1185">Reference proteome</keyword>
<feature type="domain" description="Sushi" evidence="6">
    <location>
        <begin position="205"/>
        <end position="265"/>
    </location>
</feature>
<dbReference type="Proteomes" id="UP001209878">
    <property type="component" value="Unassembled WGS sequence"/>
</dbReference>
<feature type="domain" description="Sushi" evidence="6">
    <location>
        <begin position="266"/>
        <end position="326"/>
    </location>
</feature>
<feature type="domain" description="Sushi" evidence="6">
    <location>
        <begin position="388"/>
        <end position="448"/>
    </location>
</feature>
<feature type="domain" description="Sushi" evidence="6">
    <location>
        <begin position="510"/>
        <end position="570"/>
    </location>
</feature>
<dbReference type="Gene3D" id="2.10.70.10">
    <property type="entry name" value="Complement Module, domain 1"/>
    <property type="match status" value="11"/>
</dbReference>
<organism evidence="7 8">
    <name type="scientific">Ridgeia piscesae</name>
    <name type="common">Tubeworm</name>
    <dbReference type="NCBI Taxonomy" id="27915"/>
    <lineage>
        <taxon>Eukaryota</taxon>
        <taxon>Metazoa</taxon>
        <taxon>Spiralia</taxon>
        <taxon>Lophotrochozoa</taxon>
        <taxon>Annelida</taxon>
        <taxon>Polychaeta</taxon>
        <taxon>Sedentaria</taxon>
        <taxon>Canalipalpata</taxon>
        <taxon>Sabellida</taxon>
        <taxon>Siboglinidae</taxon>
        <taxon>Ridgeia</taxon>
    </lineage>
</organism>
<sequence>MENADIEVSGTDLGDTANYTCQPRTVFPNGSHWAVRTCANLAEWTNIEGKCEIINCGSPPSLPIATVSYVDTTVGHIAKYTCPRGHWFNRNQRQIVTTCEDTGDWTHLEDTCKEIDCEDPADMRNATISYNGTTFEETVNYTCEVGFRFPNGAKLLVKSCSDSGNWTGPNETCEVIDCGEPQDLANASLTFTSTTFSHSANYSLIDCEEPTDMINAKTSYNGTTFEETVNYTCEVGFRFPNGAKLLVTSCSNSGNWTGPNETCEVVDCGSPPGLINANITVDETTFGHTTKYTCDRGHWFNRGQYQIVTKCEDNGNWTHLEETCQVVDCEEPADMRNATISYNGTTFEETVNYTCEVGFRFPNGAKLLVKSCSDSGNWTGPNETCEVVDCGKPTGLGNANVDYKGTTFDETVNYTCEVGFRFPKGAKLLVTSCSDSGNWTGPNETCEVIDCEEPADMRNATLSYNGTTFEETVNYTCEVGFSFPNGTKLLMRSCSDSGNWTGPNETCEVVDCGKPRTLPNSKVKFKETTFGHNATYTCDRGHQFDGGERQVVIECEATGNWTKNNHTCKERKTCRRYRPGKHMDVEGTGINVGDTVTLSCHVDYEMPEGGKSRTVLCQMDGRWSDNPKCKPITCGKVPHVANAVPDTRVTRVGTLVTYTCKGDLLFPHGLNWAETMCTGQRVWYPPLEGCQVRCPPVPYLDHAFVDGPYTSLVGSVVKLKCHPGHRFPTGATRRELRCLRNQQWEDVDDCKVDRCPTLSLPAHAKASSKRVVYGTVVQVKCDTGYQFVNGTTSMAVKCVANNQWNSTLPQCQELNSTLPQCQGSVDLLLKEVSAPLSRIELNSPTVSRKEVSAPLSRIELQSPTVSRIELNSPTGSVDLLLKEVSAPLSRIELNSPTVSR</sequence>
<keyword evidence="2" id="KW-0677">Repeat</keyword>
<dbReference type="InterPro" id="IPR050350">
    <property type="entry name" value="Compl-Cell_Adhes-Reg"/>
</dbReference>
<evidence type="ECO:0000256" key="5">
    <source>
        <dbReference type="PROSITE-ProRule" id="PRU00302"/>
    </source>
</evidence>
<reference evidence="7" key="1">
    <citation type="journal article" date="2023" name="Mol. Biol. Evol.">
        <title>Third-Generation Sequencing Reveals the Adaptive Role of the Epigenome in Three Deep-Sea Polychaetes.</title>
        <authorList>
            <person name="Perez M."/>
            <person name="Aroh O."/>
            <person name="Sun Y."/>
            <person name="Lan Y."/>
            <person name="Juniper S.K."/>
            <person name="Young C.R."/>
            <person name="Angers B."/>
            <person name="Qian P.Y."/>
        </authorList>
    </citation>
    <scope>NUCLEOTIDE SEQUENCE</scope>
    <source>
        <strain evidence="7">R07B-5</strain>
    </source>
</reference>
<keyword evidence="3 5" id="KW-1015">Disulfide bond</keyword>
<dbReference type="Pfam" id="PF00084">
    <property type="entry name" value="Sushi"/>
    <property type="match status" value="11"/>
</dbReference>
<name>A0AAD9JXX9_RIDPI</name>
<evidence type="ECO:0000256" key="2">
    <source>
        <dbReference type="ARBA" id="ARBA00022737"/>
    </source>
</evidence>
<feature type="domain" description="Sushi" evidence="6">
    <location>
        <begin position="572"/>
        <end position="631"/>
    </location>
</feature>
<evidence type="ECO:0000256" key="1">
    <source>
        <dbReference type="ARBA" id="ARBA00022659"/>
    </source>
</evidence>
<feature type="domain" description="Sushi" evidence="6">
    <location>
        <begin position="449"/>
        <end position="509"/>
    </location>
</feature>
<dbReference type="PANTHER" id="PTHR19325">
    <property type="entry name" value="COMPLEMENT COMPONENT-RELATED SUSHI DOMAIN-CONTAINING"/>
    <property type="match status" value="1"/>
</dbReference>
<protein>
    <recommendedName>
        <fullName evidence="6">Sushi domain-containing protein</fullName>
    </recommendedName>
</protein>
<feature type="domain" description="Sushi" evidence="6">
    <location>
        <begin position="753"/>
        <end position="813"/>
    </location>
</feature>
<keyword evidence="4" id="KW-0325">Glycoprotein</keyword>
<proteinExistence type="predicted"/>